<dbReference type="PANTHER" id="PTHR31134">
    <property type="entry name" value="TRANSMEMBRANE PROTEIN 128"/>
    <property type="match status" value="1"/>
</dbReference>
<feature type="transmembrane region" description="Helical" evidence="1">
    <location>
        <begin position="151"/>
        <end position="170"/>
    </location>
</feature>
<dbReference type="HOGENOM" id="CLU_117906_0_0_1"/>
<evidence type="ECO:0000313" key="2">
    <source>
        <dbReference type="EnsemblProtists" id="EOD15818"/>
    </source>
</evidence>
<dbReference type="OMA" id="KESGWFV"/>
<dbReference type="KEGG" id="ehx:EMIHUDRAFT_359359"/>
<reference evidence="2" key="2">
    <citation type="submission" date="2024-10" db="UniProtKB">
        <authorList>
            <consortium name="EnsemblProtists"/>
        </authorList>
    </citation>
    <scope>IDENTIFICATION</scope>
</reference>
<feature type="transmembrane region" description="Helical" evidence="1">
    <location>
        <begin position="85"/>
        <end position="106"/>
    </location>
</feature>
<evidence type="ECO:0000313" key="3">
    <source>
        <dbReference type="Proteomes" id="UP000013827"/>
    </source>
</evidence>
<sequence>MKAVRSATRSRKKYEHVELTPLRDSEVEDERESSVTQQWLEYAWRKLLALLWILVALALAVYLQLPDIVLTGATRDKPHRQMNGFLFNVALACFGGWGCIAAYLIVWVKYVQKDTREWEEVSPRAIPIATILAVLSLFSFCGAFWPLWGFLSVPIVFMLFLGVLNTAHFVPI</sequence>
<keyword evidence="1" id="KW-1133">Transmembrane helix</keyword>
<dbReference type="EnsemblProtists" id="EOD06961">
    <property type="protein sequence ID" value="EOD06961"/>
    <property type="gene ID" value="EMIHUDRAFT_359359"/>
</dbReference>
<dbReference type="RefSeq" id="XP_005768247.1">
    <property type="nucleotide sequence ID" value="XM_005768190.1"/>
</dbReference>
<dbReference type="PaxDb" id="2903-EOD06961"/>
<evidence type="ECO:0000256" key="1">
    <source>
        <dbReference type="SAM" id="Phobius"/>
    </source>
</evidence>
<keyword evidence="1" id="KW-0812">Transmembrane</keyword>
<feature type="transmembrane region" description="Helical" evidence="1">
    <location>
        <begin position="47"/>
        <end position="65"/>
    </location>
</feature>
<dbReference type="AlphaFoldDB" id="A0A0D3IX33"/>
<dbReference type="GeneID" id="17261951"/>
<reference evidence="3" key="1">
    <citation type="journal article" date="2013" name="Nature">
        <title>Pan genome of the phytoplankton Emiliania underpins its global distribution.</title>
        <authorList>
            <person name="Read B.A."/>
            <person name="Kegel J."/>
            <person name="Klute M.J."/>
            <person name="Kuo A."/>
            <person name="Lefebvre S.C."/>
            <person name="Maumus F."/>
            <person name="Mayer C."/>
            <person name="Miller J."/>
            <person name="Monier A."/>
            <person name="Salamov A."/>
            <person name="Young J."/>
            <person name="Aguilar M."/>
            <person name="Claverie J.M."/>
            <person name="Frickenhaus S."/>
            <person name="Gonzalez K."/>
            <person name="Herman E.K."/>
            <person name="Lin Y.C."/>
            <person name="Napier J."/>
            <person name="Ogata H."/>
            <person name="Sarno A.F."/>
            <person name="Shmutz J."/>
            <person name="Schroeder D."/>
            <person name="de Vargas C."/>
            <person name="Verret F."/>
            <person name="von Dassow P."/>
            <person name="Valentin K."/>
            <person name="Van de Peer Y."/>
            <person name="Wheeler G."/>
            <person name="Dacks J.B."/>
            <person name="Delwiche C.F."/>
            <person name="Dyhrman S.T."/>
            <person name="Glockner G."/>
            <person name="John U."/>
            <person name="Richards T."/>
            <person name="Worden A.Z."/>
            <person name="Zhang X."/>
            <person name="Grigoriev I.V."/>
            <person name="Allen A.E."/>
            <person name="Bidle K."/>
            <person name="Borodovsky M."/>
            <person name="Bowler C."/>
            <person name="Brownlee C."/>
            <person name="Cock J.M."/>
            <person name="Elias M."/>
            <person name="Gladyshev V.N."/>
            <person name="Groth M."/>
            <person name="Guda C."/>
            <person name="Hadaegh A."/>
            <person name="Iglesias-Rodriguez M.D."/>
            <person name="Jenkins J."/>
            <person name="Jones B.M."/>
            <person name="Lawson T."/>
            <person name="Leese F."/>
            <person name="Lindquist E."/>
            <person name="Lobanov A."/>
            <person name="Lomsadze A."/>
            <person name="Malik S.B."/>
            <person name="Marsh M.E."/>
            <person name="Mackinder L."/>
            <person name="Mock T."/>
            <person name="Mueller-Roeber B."/>
            <person name="Pagarete A."/>
            <person name="Parker M."/>
            <person name="Probert I."/>
            <person name="Quesneville H."/>
            <person name="Raines C."/>
            <person name="Rensing S.A."/>
            <person name="Riano-Pachon D.M."/>
            <person name="Richier S."/>
            <person name="Rokitta S."/>
            <person name="Shiraiwa Y."/>
            <person name="Soanes D.M."/>
            <person name="van der Giezen M."/>
            <person name="Wahlund T.M."/>
            <person name="Williams B."/>
            <person name="Wilson W."/>
            <person name="Wolfe G."/>
            <person name="Wurch L.L."/>
        </authorList>
    </citation>
    <scope>NUCLEOTIDE SEQUENCE</scope>
</reference>
<keyword evidence="3" id="KW-1185">Reference proteome</keyword>
<keyword evidence="1" id="KW-0472">Membrane</keyword>
<dbReference type="RefSeq" id="XP_005759390.1">
    <property type="nucleotide sequence ID" value="XM_005759333.1"/>
</dbReference>
<protein>
    <recommendedName>
        <fullName evidence="4">Transmembrane protein</fullName>
    </recommendedName>
</protein>
<dbReference type="KEGG" id="ehx:EMIHUDRAFT_370565"/>
<accession>A0A0D3IX33</accession>
<feature type="transmembrane region" description="Helical" evidence="1">
    <location>
        <begin position="126"/>
        <end position="145"/>
    </location>
</feature>
<dbReference type="InterPro" id="IPR033579">
    <property type="entry name" value="TMEM128"/>
</dbReference>
<dbReference type="GeneID" id="17253109"/>
<organism evidence="2 3">
    <name type="scientific">Emiliania huxleyi (strain CCMP1516)</name>
    <dbReference type="NCBI Taxonomy" id="280463"/>
    <lineage>
        <taxon>Eukaryota</taxon>
        <taxon>Haptista</taxon>
        <taxon>Haptophyta</taxon>
        <taxon>Prymnesiophyceae</taxon>
        <taxon>Isochrysidales</taxon>
        <taxon>Noelaerhabdaceae</taxon>
        <taxon>Emiliania</taxon>
    </lineage>
</organism>
<dbReference type="Proteomes" id="UP000013827">
    <property type="component" value="Unassembled WGS sequence"/>
</dbReference>
<dbReference type="Pfam" id="PF20479">
    <property type="entry name" value="TMEM128"/>
    <property type="match status" value="1"/>
</dbReference>
<dbReference type="PANTHER" id="PTHR31134:SF1">
    <property type="entry name" value="TRANSMEMBRANE PROTEIN 128"/>
    <property type="match status" value="1"/>
</dbReference>
<dbReference type="EnsemblProtists" id="EOD15818">
    <property type="protein sequence ID" value="EOD15818"/>
    <property type="gene ID" value="EMIHUDRAFT_370565"/>
</dbReference>
<proteinExistence type="predicted"/>
<evidence type="ECO:0008006" key="4">
    <source>
        <dbReference type="Google" id="ProtNLM"/>
    </source>
</evidence>
<name>A0A0D3IX33_EMIH1</name>